<comment type="caution">
    <text evidence="2">The sequence shown here is derived from an EMBL/GenBank/DDBJ whole genome shotgun (WGS) entry which is preliminary data.</text>
</comment>
<name>A0A8J7JT57_9CYAN</name>
<dbReference type="Pfam" id="PF05685">
    <property type="entry name" value="Uma2"/>
    <property type="match status" value="1"/>
</dbReference>
<feature type="domain" description="Putative restriction endonuclease" evidence="1">
    <location>
        <begin position="27"/>
        <end position="186"/>
    </location>
</feature>
<protein>
    <submittedName>
        <fullName evidence="2">Uma2 family endonuclease</fullName>
    </submittedName>
</protein>
<keyword evidence="2" id="KW-0378">Hydrolase</keyword>
<organism evidence="2 3">
    <name type="scientific">Plectonema cf. radiosum LEGE 06105</name>
    <dbReference type="NCBI Taxonomy" id="945769"/>
    <lineage>
        <taxon>Bacteria</taxon>
        <taxon>Bacillati</taxon>
        <taxon>Cyanobacteriota</taxon>
        <taxon>Cyanophyceae</taxon>
        <taxon>Oscillatoriophycideae</taxon>
        <taxon>Oscillatoriales</taxon>
        <taxon>Microcoleaceae</taxon>
        <taxon>Plectonema</taxon>
    </lineage>
</organism>
<evidence type="ECO:0000313" key="2">
    <source>
        <dbReference type="EMBL" id="MBE9213329.1"/>
    </source>
</evidence>
<reference evidence="2" key="1">
    <citation type="submission" date="2020-10" db="EMBL/GenBank/DDBJ databases">
        <authorList>
            <person name="Castelo-Branco R."/>
            <person name="Eusebio N."/>
            <person name="Adriana R."/>
            <person name="Vieira A."/>
            <person name="Brugerolle De Fraissinette N."/>
            <person name="Rezende De Castro R."/>
            <person name="Schneider M.P."/>
            <person name="Vasconcelos V."/>
            <person name="Leao P.N."/>
        </authorList>
    </citation>
    <scope>NUCLEOTIDE SEQUENCE</scope>
    <source>
        <strain evidence="2">LEGE 06105</strain>
    </source>
</reference>
<keyword evidence="2" id="KW-0255">Endonuclease</keyword>
<dbReference type="InterPro" id="IPR008538">
    <property type="entry name" value="Uma2"/>
</dbReference>
<proteinExistence type="predicted"/>
<dbReference type="EMBL" id="JADEWL010000030">
    <property type="protein sequence ID" value="MBE9213329.1"/>
    <property type="molecule type" value="Genomic_DNA"/>
</dbReference>
<dbReference type="CDD" id="cd06260">
    <property type="entry name" value="DUF820-like"/>
    <property type="match status" value="1"/>
</dbReference>
<keyword evidence="2" id="KW-0540">Nuclease</keyword>
<accession>A0A8J7JT57</accession>
<dbReference type="AlphaFoldDB" id="A0A8J7JT57"/>
<dbReference type="GO" id="GO:0004519">
    <property type="term" value="F:endonuclease activity"/>
    <property type="evidence" value="ECO:0007669"/>
    <property type="project" value="UniProtKB-KW"/>
</dbReference>
<sequence>MLTTSINLQLEPGQKVTLQPVSWEGFEEILAQLGEYRASRIAYANHILEIMAPLPEHERSKVLLADLVKILLKLQKKAWEPLGSTTLKRQGMVAGIEPDDCFYIQNYQAVIGKQRIDLNIDPPPDLALETDVTSKTEIDAYEALAVPELWIYSDGKLKINLFQEDKYIESQISSIFPTLKLIEIIPRFMQRSLQVGVSQTLEEFEAFIRDEYYH</sequence>
<dbReference type="RefSeq" id="WP_193920132.1">
    <property type="nucleotide sequence ID" value="NZ_JADEWL010000030.1"/>
</dbReference>
<gene>
    <name evidence="2" type="ORF">IQ247_11715</name>
</gene>
<evidence type="ECO:0000313" key="3">
    <source>
        <dbReference type="Proteomes" id="UP000620559"/>
    </source>
</evidence>
<dbReference type="Proteomes" id="UP000620559">
    <property type="component" value="Unassembled WGS sequence"/>
</dbReference>
<dbReference type="PANTHER" id="PTHR47152:SF1">
    <property type="entry name" value="SLL1186 PROTEIN"/>
    <property type="match status" value="1"/>
</dbReference>
<dbReference type="PANTHER" id="PTHR47152">
    <property type="entry name" value="SLR2084 PROTEIN-RELATED"/>
    <property type="match status" value="1"/>
</dbReference>
<keyword evidence="3" id="KW-1185">Reference proteome</keyword>
<evidence type="ECO:0000259" key="1">
    <source>
        <dbReference type="Pfam" id="PF05685"/>
    </source>
</evidence>